<organism evidence="2 3">
    <name type="scientific">Symbiodinium microadriaticum</name>
    <name type="common">Dinoflagellate</name>
    <name type="synonym">Zooxanthella microadriatica</name>
    <dbReference type="NCBI Taxonomy" id="2951"/>
    <lineage>
        <taxon>Eukaryota</taxon>
        <taxon>Sar</taxon>
        <taxon>Alveolata</taxon>
        <taxon>Dinophyceae</taxon>
        <taxon>Suessiales</taxon>
        <taxon>Symbiodiniaceae</taxon>
        <taxon>Symbiodinium</taxon>
    </lineage>
</organism>
<keyword evidence="3" id="KW-1185">Reference proteome</keyword>
<protein>
    <submittedName>
        <fullName evidence="2">Uncharacterized protein</fullName>
    </submittedName>
</protein>
<name>A0A1Q9CAA9_SYMMI</name>
<reference evidence="2 3" key="1">
    <citation type="submission" date="2016-02" db="EMBL/GenBank/DDBJ databases">
        <title>Genome analysis of coral dinoflagellate symbionts highlights evolutionary adaptations to a symbiotic lifestyle.</title>
        <authorList>
            <person name="Aranda M."/>
            <person name="Li Y."/>
            <person name="Liew Y.J."/>
            <person name="Baumgarten S."/>
            <person name="Simakov O."/>
            <person name="Wilson M."/>
            <person name="Piel J."/>
            <person name="Ashoor H."/>
            <person name="Bougouffa S."/>
            <person name="Bajic V.B."/>
            <person name="Ryu T."/>
            <person name="Ravasi T."/>
            <person name="Bayer T."/>
            <person name="Micklem G."/>
            <person name="Kim H."/>
            <person name="Bhak J."/>
            <person name="Lajeunesse T.C."/>
            <person name="Voolstra C.R."/>
        </authorList>
    </citation>
    <scope>NUCLEOTIDE SEQUENCE [LARGE SCALE GENOMIC DNA]</scope>
    <source>
        <strain evidence="2 3">CCMP2467</strain>
    </source>
</reference>
<proteinExistence type="predicted"/>
<feature type="region of interest" description="Disordered" evidence="1">
    <location>
        <begin position="254"/>
        <end position="289"/>
    </location>
</feature>
<sequence length="689" mass="72744">MELCRGASRAETIAHAFLTEGTCSLWSAVHEVVRDLGYAADRRIIADGYIFRLGLYNKGGLVGLTSETKHHRAVCQLLNTLVIATLGTHRWTSLSVNMNCSTEVHKDQCNASEDHLQSLQIGLSHYDQGELWIEDPKGCVYLEHHRDGLLRGSAHNTHATASLFHAQKHYHATLLWNNGDRVVLIAYVARQHACAVQRYGGILEEAGFVLPHREVDSVPSGPNSPVDVAMDLEHSALSEPRETEVECLNMESSALPEAPTSSSTRPLRSNEWANTGGARRHRRRGGGRHFHSMSAVPQGGGGGQRDSPLFACKVEGCVRRYRKGYHKHCCGLCTVGHHTARCDKEWRKVQLMPLRGQISECVTAGCCRIAGYSHVHCCTDCVQSEGQLHTGTCQRRQDLTYVVAGTVSSSVLVPGMEAAGMSGVATTARSPAAMTALSSRDNVPSRDAVASSTESKPQSVKGTEAVEVSSSESSEESSGDFELISVTGGATAKLAESASVAAETKSEPQYEATGAGTFQTGTGAVSLNGNVQVGGSSTFNTGTGAVNLNGPTVVADNQPFSVGSYGNGGVVQLFGATTVGSNAANGASSSLTVYGDVSFNNDQDGTAKTFSTATGQITFNGDVAIAANMDLIMANTGTGQFQTGTGTVTLSGNTNVVTGATFTVDDFTNIINCNHASGDVGNTFCKASR</sequence>
<comment type="caution">
    <text evidence="2">The sequence shown here is derived from an EMBL/GenBank/DDBJ whole genome shotgun (WGS) entry which is preliminary data.</text>
</comment>
<feature type="region of interest" description="Disordered" evidence="1">
    <location>
        <begin position="436"/>
        <end position="481"/>
    </location>
</feature>
<evidence type="ECO:0000256" key="1">
    <source>
        <dbReference type="SAM" id="MobiDB-lite"/>
    </source>
</evidence>
<feature type="compositionally biased region" description="Basic residues" evidence="1">
    <location>
        <begin position="278"/>
        <end position="289"/>
    </location>
</feature>
<feature type="compositionally biased region" description="Polar residues" evidence="1">
    <location>
        <begin position="450"/>
        <end position="461"/>
    </location>
</feature>
<dbReference type="OrthoDB" id="451002at2759"/>
<evidence type="ECO:0000313" key="2">
    <source>
        <dbReference type="EMBL" id="OLP79873.1"/>
    </source>
</evidence>
<dbReference type="EMBL" id="LSRX01001440">
    <property type="protein sequence ID" value="OLP79873.1"/>
    <property type="molecule type" value="Genomic_DNA"/>
</dbReference>
<evidence type="ECO:0000313" key="3">
    <source>
        <dbReference type="Proteomes" id="UP000186817"/>
    </source>
</evidence>
<gene>
    <name evidence="2" type="ORF">AK812_SmicGene39796</name>
</gene>
<accession>A0A1Q9CAA9</accession>
<feature type="compositionally biased region" description="Polar residues" evidence="1">
    <location>
        <begin position="259"/>
        <end position="273"/>
    </location>
</feature>
<dbReference type="Proteomes" id="UP000186817">
    <property type="component" value="Unassembled WGS sequence"/>
</dbReference>
<dbReference type="AlphaFoldDB" id="A0A1Q9CAA9"/>